<dbReference type="EMBL" id="JBBXJM010000001">
    <property type="protein sequence ID" value="KAL1413316.1"/>
    <property type="molecule type" value="Genomic_DNA"/>
</dbReference>
<dbReference type="RefSeq" id="XP_069213260.1">
    <property type="nucleotide sequence ID" value="XM_069349716.1"/>
</dbReference>
<keyword evidence="1" id="KW-0472">Membrane</keyword>
<evidence type="ECO:0000313" key="2">
    <source>
        <dbReference type="EMBL" id="KAL1413316.1"/>
    </source>
</evidence>
<keyword evidence="1" id="KW-1133">Transmembrane helix</keyword>
<proteinExistence type="predicted"/>
<dbReference type="GeneID" id="95982116"/>
<keyword evidence="1" id="KW-0812">Transmembrane</keyword>
<organism evidence="2 3">
    <name type="scientific">Vanrija albida</name>
    <dbReference type="NCBI Taxonomy" id="181172"/>
    <lineage>
        <taxon>Eukaryota</taxon>
        <taxon>Fungi</taxon>
        <taxon>Dikarya</taxon>
        <taxon>Basidiomycota</taxon>
        <taxon>Agaricomycotina</taxon>
        <taxon>Tremellomycetes</taxon>
        <taxon>Trichosporonales</taxon>
        <taxon>Trichosporonaceae</taxon>
        <taxon>Vanrija</taxon>
    </lineage>
</organism>
<dbReference type="Proteomes" id="UP001565368">
    <property type="component" value="Unassembled WGS sequence"/>
</dbReference>
<reference evidence="2 3" key="1">
    <citation type="submission" date="2023-08" db="EMBL/GenBank/DDBJ databases">
        <title>Annotated Genome Sequence of Vanrija albida AlHP1.</title>
        <authorList>
            <person name="Herzog R."/>
        </authorList>
    </citation>
    <scope>NUCLEOTIDE SEQUENCE [LARGE SCALE GENOMIC DNA]</scope>
    <source>
        <strain evidence="2 3">AlHP1</strain>
    </source>
</reference>
<keyword evidence="3" id="KW-1185">Reference proteome</keyword>
<name>A0ABR3QF28_9TREE</name>
<accession>A0ABR3QF28</accession>
<feature type="transmembrane region" description="Helical" evidence="1">
    <location>
        <begin position="112"/>
        <end position="133"/>
    </location>
</feature>
<protein>
    <submittedName>
        <fullName evidence="2">Uncharacterized protein</fullName>
    </submittedName>
</protein>
<evidence type="ECO:0000313" key="3">
    <source>
        <dbReference type="Proteomes" id="UP001565368"/>
    </source>
</evidence>
<evidence type="ECO:0000256" key="1">
    <source>
        <dbReference type="SAM" id="Phobius"/>
    </source>
</evidence>
<sequence length="139" mass="14377">MPLSDSQLSSIWSLLETSGCLITASGEVHTSADATRVPHACIGAGGRSIWNTGVRTAANDPYLILCTPHEGVPIDDVHAALLNDGDVVVQGCRGDFAVQQRNAASGARWGKVVALAAAGYLAVLALACAQLLVRDIDVV</sequence>
<comment type="caution">
    <text evidence="2">The sequence shown here is derived from an EMBL/GenBank/DDBJ whole genome shotgun (WGS) entry which is preliminary data.</text>
</comment>
<gene>
    <name evidence="2" type="ORF">Q8F55_001073</name>
</gene>